<dbReference type="EMBL" id="KN823000">
    <property type="protein sequence ID" value="KIO27993.1"/>
    <property type="molecule type" value="Genomic_DNA"/>
</dbReference>
<dbReference type="Proteomes" id="UP000054248">
    <property type="component" value="Unassembled WGS sequence"/>
</dbReference>
<accession>A0A0C3L2M6</accession>
<dbReference type="OrthoDB" id="3172239at2759"/>
<evidence type="ECO:0000313" key="2">
    <source>
        <dbReference type="Proteomes" id="UP000054248"/>
    </source>
</evidence>
<evidence type="ECO:0008006" key="3">
    <source>
        <dbReference type="Google" id="ProtNLM"/>
    </source>
</evidence>
<dbReference type="AlphaFoldDB" id="A0A0C3L2M6"/>
<name>A0A0C3L2M6_9AGAM</name>
<protein>
    <recommendedName>
        <fullName evidence="3">F-box domain-containing protein</fullName>
    </recommendedName>
</protein>
<keyword evidence="2" id="KW-1185">Reference proteome</keyword>
<evidence type="ECO:0000313" key="1">
    <source>
        <dbReference type="EMBL" id="KIO27993.1"/>
    </source>
</evidence>
<reference evidence="2" key="2">
    <citation type="submission" date="2015-01" db="EMBL/GenBank/DDBJ databases">
        <title>Evolutionary Origins and Diversification of the Mycorrhizal Mutualists.</title>
        <authorList>
            <consortium name="DOE Joint Genome Institute"/>
            <consortium name="Mycorrhizal Genomics Consortium"/>
            <person name="Kohler A."/>
            <person name="Kuo A."/>
            <person name="Nagy L.G."/>
            <person name="Floudas D."/>
            <person name="Copeland A."/>
            <person name="Barry K.W."/>
            <person name="Cichocki N."/>
            <person name="Veneault-Fourrey C."/>
            <person name="LaButti K."/>
            <person name="Lindquist E.A."/>
            <person name="Lipzen A."/>
            <person name="Lundell T."/>
            <person name="Morin E."/>
            <person name="Murat C."/>
            <person name="Riley R."/>
            <person name="Ohm R."/>
            <person name="Sun H."/>
            <person name="Tunlid A."/>
            <person name="Henrissat B."/>
            <person name="Grigoriev I.V."/>
            <person name="Hibbett D.S."/>
            <person name="Martin F."/>
        </authorList>
    </citation>
    <scope>NUCLEOTIDE SEQUENCE [LARGE SCALE GENOMIC DNA]</scope>
    <source>
        <strain evidence="2">MUT 4182</strain>
    </source>
</reference>
<proteinExistence type="predicted"/>
<sequence>MQLSNSKPVFEVVSEEHQQLQNAQSSGAGSEPKTTTEQLDTQLAEMKHAQHGLLQEPYRIKRERNALVPLHRLPGEIFVSILLRCARYVIPGSEQENKVLHSLAQVSIYWFDTILTFPSFWDLLALYHPPRFREWVLKRNTSGLFYIECVPSQEETGPVGEKLLSFMKMAAALAERWKQLTFDGEATDEIMELLQSPTPNLDSLLISSWGSPGAGSRMLELGEGRNIQYLDIDNITVPWSSTRLRGLRGVQIQHISGRLPSLAELHAMLAASPELWWLQLSSWSPSDDGTALASEVTSSHVRPIILPFLTNLILHQIPAEVTHFVLSSITAPTCQCVIAQEVPLPLLNNPASSGTFTGLINGALKAIPRFLLEYRTGSERLGMLSQPRTTVPYGWIDHVDERPGLNSTWLLLEPAQPP</sequence>
<dbReference type="HOGENOM" id="CLU_657552_0_0_1"/>
<organism evidence="1 2">
    <name type="scientific">Tulasnella calospora MUT 4182</name>
    <dbReference type="NCBI Taxonomy" id="1051891"/>
    <lineage>
        <taxon>Eukaryota</taxon>
        <taxon>Fungi</taxon>
        <taxon>Dikarya</taxon>
        <taxon>Basidiomycota</taxon>
        <taxon>Agaricomycotina</taxon>
        <taxon>Agaricomycetes</taxon>
        <taxon>Cantharellales</taxon>
        <taxon>Tulasnellaceae</taxon>
        <taxon>Tulasnella</taxon>
    </lineage>
</organism>
<reference evidence="1 2" key="1">
    <citation type="submission" date="2014-04" db="EMBL/GenBank/DDBJ databases">
        <authorList>
            <consortium name="DOE Joint Genome Institute"/>
            <person name="Kuo A."/>
            <person name="Girlanda M."/>
            <person name="Perotto S."/>
            <person name="Kohler A."/>
            <person name="Nagy L.G."/>
            <person name="Floudas D."/>
            <person name="Copeland A."/>
            <person name="Barry K.W."/>
            <person name="Cichocki N."/>
            <person name="Veneault-Fourrey C."/>
            <person name="LaButti K."/>
            <person name="Lindquist E.A."/>
            <person name="Lipzen A."/>
            <person name="Lundell T."/>
            <person name="Morin E."/>
            <person name="Murat C."/>
            <person name="Sun H."/>
            <person name="Tunlid A."/>
            <person name="Henrissat B."/>
            <person name="Grigoriev I.V."/>
            <person name="Hibbett D.S."/>
            <person name="Martin F."/>
            <person name="Nordberg H.P."/>
            <person name="Cantor M.N."/>
            <person name="Hua S.X."/>
        </authorList>
    </citation>
    <scope>NUCLEOTIDE SEQUENCE [LARGE SCALE GENOMIC DNA]</scope>
    <source>
        <strain evidence="1 2">MUT 4182</strain>
    </source>
</reference>
<gene>
    <name evidence="1" type="ORF">M407DRAFT_22762</name>
</gene>